<gene>
    <name evidence="1" type="ORF">SJ435_05830</name>
</gene>
<sequence length="238" mass="25215">MRIIIDTVIDNDDLPVINPAAGLLSPTLLAGYKMLSNQDFSGNGNHFTWSGAFDSVGAILASDVSHIITTPVMERDNMTVIICQEIPSSSPPASILNNLNLSGNPYQGVRLTKSGAAGLTNGQFDVAKNTNAITSVNVDINNGWMIKAYTWNNSNLRIIQHAGGYTDFALTSRTKGTSNPFRLNGIPSNIGGGSITSGAASGHLGTVLFYNEYMDVSKAVVYMDIVSQIMAARGVTGL</sequence>
<dbReference type="AlphaFoldDB" id="A0ABD5ID84"/>
<name>A0ABD5ID84_SERMA</name>
<reference evidence="1 2" key="1">
    <citation type="submission" date="2023-11" db="EMBL/GenBank/DDBJ databases">
        <title>Detection of rare carbapenemases in Enterobacterales - comparison of two colorimetric and two CIM-based carbapenemase assays.</title>
        <authorList>
            <person name="Schaffarczyk L."/>
            <person name="Noster J."/>
            <person name="Stelzer Y."/>
            <person name="Sattler J."/>
            <person name="Gatermann S."/>
            <person name="Hamprecht A."/>
        </authorList>
    </citation>
    <scope>NUCLEOTIDE SEQUENCE [LARGE SCALE GENOMIC DNA]</scope>
    <source>
        <strain evidence="1 2">CIM-Carb-136</strain>
    </source>
</reference>
<dbReference type="RefSeq" id="WP_197830751.1">
    <property type="nucleotide sequence ID" value="NZ_JAXABG010000003.1"/>
</dbReference>
<proteinExistence type="predicted"/>
<dbReference type="Proteomes" id="UP001275057">
    <property type="component" value="Unassembled WGS sequence"/>
</dbReference>
<evidence type="ECO:0000313" key="2">
    <source>
        <dbReference type="Proteomes" id="UP001275057"/>
    </source>
</evidence>
<accession>A0ABD5ID84</accession>
<comment type="caution">
    <text evidence="1">The sequence shown here is derived from an EMBL/GenBank/DDBJ whole genome shotgun (WGS) entry which is preliminary data.</text>
</comment>
<protein>
    <submittedName>
        <fullName evidence="1">Uncharacterized protein</fullName>
    </submittedName>
</protein>
<dbReference type="EMBL" id="JAXABG010000003">
    <property type="protein sequence ID" value="MDX7081900.1"/>
    <property type="molecule type" value="Genomic_DNA"/>
</dbReference>
<organism evidence="1 2">
    <name type="scientific">Serratia marcescens</name>
    <dbReference type="NCBI Taxonomy" id="615"/>
    <lineage>
        <taxon>Bacteria</taxon>
        <taxon>Pseudomonadati</taxon>
        <taxon>Pseudomonadota</taxon>
        <taxon>Gammaproteobacteria</taxon>
        <taxon>Enterobacterales</taxon>
        <taxon>Yersiniaceae</taxon>
        <taxon>Serratia</taxon>
    </lineage>
</organism>
<evidence type="ECO:0000313" key="1">
    <source>
        <dbReference type="EMBL" id="MDX7081900.1"/>
    </source>
</evidence>